<dbReference type="PROSITE" id="PS00108">
    <property type="entry name" value="PROTEIN_KINASE_ST"/>
    <property type="match status" value="1"/>
</dbReference>
<evidence type="ECO:0000259" key="2">
    <source>
        <dbReference type="Pfam" id="PF01636"/>
    </source>
</evidence>
<keyword evidence="1" id="KW-0472">Membrane</keyword>
<evidence type="ECO:0000313" key="3">
    <source>
        <dbReference type="EMBL" id="QHT33329.1"/>
    </source>
</evidence>
<sequence>MKNTSKNKHRHIDKYKHINKHKHINKYKGTRRNRSKKDKLHISEGGAAFIRGGYGCIFRPAIDCVGRKSKSNYISKLMKNDYAKREYEYITKIDSRLHKLPTEVKKYLLLENIELCEPGKLSDDDLKNIETTCGDILTHVIDTSTKKHITSGTINSNLDKFKIINMPELGISLYDYLESNKMTPNELIEFNNIIIDYLIKVIPQISKNGVVHGDIKAANILFSKENIKIPVLIDWGLSYVTNIDKKGIPEDFYKLKIQWQHPFSTFLFSIDMAVQYISFLNNLKREKIKITRESLRIFVIALFSDFKKLHTRVYNILKHIFVNTYEGDLLKYVKDSTPSASMTMAEQMFSNYFINYLLDILMVYTTNIGSAGSAGDVGDNVLELNKYFNDVYLYNVDIWGIMSIFYQYLLSSSTKFNMTNNEYKTFTSKTMTILVDNIFTNGHKIIDTGKLVSNIRSLNLYLKGIRENRDKPGLLHIKDKLKSSEISGNTLFFKSIEDSIRLRKTQLHHIDNRGIRRTLKVGGRYKANIRGTRRNNR</sequence>
<accession>A0A6C0EYE3</accession>
<feature type="transmembrane region" description="Helical" evidence="1">
    <location>
        <begin position="352"/>
        <end position="371"/>
    </location>
</feature>
<evidence type="ECO:0000256" key="1">
    <source>
        <dbReference type="SAM" id="Phobius"/>
    </source>
</evidence>
<feature type="domain" description="Aminoglycoside phosphotransferase" evidence="2">
    <location>
        <begin position="190"/>
        <end position="240"/>
    </location>
</feature>
<keyword evidence="1" id="KW-0812">Transmembrane</keyword>
<name>A0A6C0EYE3_9ZZZZ</name>
<dbReference type="GO" id="GO:0044773">
    <property type="term" value="P:mitotic DNA damage checkpoint signaling"/>
    <property type="evidence" value="ECO:0007669"/>
    <property type="project" value="TreeGrafter"/>
</dbReference>
<dbReference type="PANTHER" id="PTHR44167">
    <property type="entry name" value="OVARIAN-SPECIFIC SERINE/THREONINE-PROTEIN KINASE LOK-RELATED"/>
    <property type="match status" value="1"/>
</dbReference>
<keyword evidence="1" id="KW-1133">Transmembrane helix</keyword>
<dbReference type="InterPro" id="IPR008271">
    <property type="entry name" value="Ser/Thr_kinase_AS"/>
</dbReference>
<protein>
    <recommendedName>
        <fullName evidence="2">Aminoglycoside phosphotransferase domain-containing protein</fullName>
    </recommendedName>
</protein>
<dbReference type="Gene3D" id="1.10.510.10">
    <property type="entry name" value="Transferase(Phosphotransferase) domain 1"/>
    <property type="match status" value="1"/>
</dbReference>
<dbReference type="InterPro" id="IPR011009">
    <property type="entry name" value="Kinase-like_dom_sf"/>
</dbReference>
<dbReference type="GO" id="GO:0005634">
    <property type="term" value="C:nucleus"/>
    <property type="evidence" value="ECO:0007669"/>
    <property type="project" value="TreeGrafter"/>
</dbReference>
<dbReference type="PANTHER" id="PTHR44167:SF24">
    <property type="entry name" value="SERINE_THREONINE-PROTEIN KINASE CHK2"/>
    <property type="match status" value="1"/>
</dbReference>
<dbReference type="AlphaFoldDB" id="A0A6C0EYE3"/>
<reference evidence="3" key="1">
    <citation type="journal article" date="2020" name="Nature">
        <title>Giant virus diversity and host interactions through global metagenomics.</title>
        <authorList>
            <person name="Schulz F."/>
            <person name="Roux S."/>
            <person name="Paez-Espino D."/>
            <person name="Jungbluth S."/>
            <person name="Walsh D.A."/>
            <person name="Denef V.J."/>
            <person name="McMahon K.D."/>
            <person name="Konstantinidis K.T."/>
            <person name="Eloe-Fadrosh E.A."/>
            <person name="Kyrpides N.C."/>
            <person name="Woyke T."/>
        </authorList>
    </citation>
    <scope>NUCLEOTIDE SEQUENCE</scope>
    <source>
        <strain evidence="3">GVMAG-M-3300009161-34</strain>
    </source>
</reference>
<feature type="transmembrane region" description="Helical" evidence="1">
    <location>
        <begin position="391"/>
        <end position="410"/>
    </location>
</feature>
<dbReference type="InterPro" id="IPR002575">
    <property type="entry name" value="Aminoglycoside_PTrfase"/>
</dbReference>
<dbReference type="SUPFAM" id="SSF56112">
    <property type="entry name" value="Protein kinase-like (PK-like)"/>
    <property type="match status" value="1"/>
</dbReference>
<dbReference type="GO" id="GO:0004674">
    <property type="term" value="F:protein serine/threonine kinase activity"/>
    <property type="evidence" value="ECO:0007669"/>
    <property type="project" value="TreeGrafter"/>
</dbReference>
<proteinExistence type="predicted"/>
<organism evidence="3">
    <name type="scientific">viral metagenome</name>
    <dbReference type="NCBI Taxonomy" id="1070528"/>
    <lineage>
        <taxon>unclassified sequences</taxon>
        <taxon>metagenomes</taxon>
        <taxon>organismal metagenomes</taxon>
    </lineage>
</organism>
<dbReference type="Pfam" id="PF01636">
    <property type="entry name" value="APH"/>
    <property type="match status" value="1"/>
</dbReference>
<dbReference type="EMBL" id="MN738963">
    <property type="protein sequence ID" value="QHT33329.1"/>
    <property type="molecule type" value="Genomic_DNA"/>
</dbReference>